<dbReference type="EMBL" id="JAPDRP010000031">
    <property type="protein sequence ID" value="KAJ9634646.1"/>
    <property type="molecule type" value="Genomic_DNA"/>
</dbReference>
<dbReference type="Proteomes" id="UP001172680">
    <property type="component" value="Unassembled WGS sequence"/>
</dbReference>
<sequence length="331" mass="36831">MESGRPHAVPYVILQDIGMWDDWNRANRPEPAATFGSSWLRRVSWATDKLIEDRGKHSIKVPDLVPWIQSLKVKIKSLDDADVAGVDFINYSRDALMRKLARTDEPDSAADKAKITRPTAEAKPMLVNVSQAGRCVVLSNMFDPAEPFPEGFTVGMANAMPALMKAIDEITNNNDPDDGSASELTKEERYPKYLCEHNRDVVRRQSPREDVDWLYTCMEPGCAARTEPPLPIVAGRRECQLVGDLDKIYTRPTASHVGLLCFIAAWHVLLPRPSKRKYAEHAELPKAQLKYYPTPVLTSSTGMLPSSPPARPALEQTMSTFSGGVRDLTAS</sequence>
<reference evidence="1" key="1">
    <citation type="submission" date="2022-10" db="EMBL/GenBank/DDBJ databases">
        <title>Culturing micro-colonial fungi from biological soil crusts in the Mojave desert and describing Neophaeococcomyces mojavensis, and introducing the new genera and species Taxawa tesnikishii.</title>
        <authorList>
            <person name="Kurbessoian T."/>
            <person name="Stajich J.E."/>
        </authorList>
    </citation>
    <scope>NUCLEOTIDE SEQUENCE</scope>
    <source>
        <strain evidence="1">JES_115</strain>
    </source>
</reference>
<comment type="caution">
    <text evidence="1">The sequence shown here is derived from an EMBL/GenBank/DDBJ whole genome shotgun (WGS) entry which is preliminary data.</text>
</comment>
<evidence type="ECO:0000313" key="2">
    <source>
        <dbReference type="Proteomes" id="UP001172680"/>
    </source>
</evidence>
<keyword evidence="2" id="KW-1185">Reference proteome</keyword>
<protein>
    <submittedName>
        <fullName evidence="1">Phosphatidylinositol-3-phosphatase SAC1</fullName>
    </submittedName>
</protein>
<organism evidence="1 2">
    <name type="scientific">Coniosporium tulheliwenetii</name>
    <dbReference type="NCBI Taxonomy" id="3383036"/>
    <lineage>
        <taxon>Eukaryota</taxon>
        <taxon>Fungi</taxon>
        <taxon>Dikarya</taxon>
        <taxon>Ascomycota</taxon>
        <taxon>Pezizomycotina</taxon>
        <taxon>Dothideomycetes</taxon>
        <taxon>Dothideomycetes incertae sedis</taxon>
        <taxon>Coniosporium</taxon>
    </lineage>
</organism>
<accession>A0ACC2YHE7</accession>
<evidence type="ECO:0000313" key="1">
    <source>
        <dbReference type="EMBL" id="KAJ9634646.1"/>
    </source>
</evidence>
<proteinExistence type="predicted"/>
<gene>
    <name evidence="1" type="primary">rsd1_2</name>
    <name evidence="1" type="ORF">H2199_008931</name>
</gene>
<name>A0ACC2YHE7_9PEZI</name>